<evidence type="ECO:0000313" key="2">
    <source>
        <dbReference type="Proteomes" id="UP001212823"/>
    </source>
</evidence>
<protein>
    <recommendedName>
        <fullName evidence="3">Phage protein</fullName>
    </recommendedName>
</protein>
<dbReference type="EMBL" id="JAQLYE010000006">
    <property type="protein sequence ID" value="MDB8017299.1"/>
    <property type="molecule type" value="Genomic_DNA"/>
</dbReference>
<organism evidence="1 2">
    <name type="scientific">Agathobacter rectalis</name>
    <dbReference type="NCBI Taxonomy" id="39491"/>
    <lineage>
        <taxon>Bacteria</taxon>
        <taxon>Bacillati</taxon>
        <taxon>Bacillota</taxon>
        <taxon>Clostridia</taxon>
        <taxon>Lachnospirales</taxon>
        <taxon>Lachnospiraceae</taxon>
        <taxon>Agathobacter</taxon>
    </lineage>
</organism>
<dbReference type="AlphaFoldDB" id="A0AAP3Q114"/>
<dbReference type="RefSeq" id="WP_202185146.1">
    <property type="nucleotide sequence ID" value="NZ_JADPAO010000009.1"/>
</dbReference>
<reference evidence="1" key="1">
    <citation type="submission" date="2023-01" db="EMBL/GenBank/DDBJ databases">
        <title>Human gut microbiome strain richness.</title>
        <authorList>
            <person name="Chen-Liaw A."/>
        </authorList>
    </citation>
    <scope>NUCLEOTIDE SEQUENCE</scope>
    <source>
        <strain evidence="1">1001283st1_D2_1001283B150209_150212</strain>
    </source>
</reference>
<dbReference type="Proteomes" id="UP001212823">
    <property type="component" value="Unassembled WGS sequence"/>
</dbReference>
<evidence type="ECO:0008006" key="3">
    <source>
        <dbReference type="Google" id="ProtNLM"/>
    </source>
</evidence>
<accession>A0AAP3Q114</accession>
<evidence type="ECO:0000313" key="1">
    <source>
        <dbReference type="EMBL" id="MDB8017299.1"/>
    </source>
</evidence>
<comment type="caution">
    <text evidence="1">The sequence shown here is derived from an EMBL/GenBank/DDBJ whole genome shotgun (WGS) entry which is preliminary data.</text>
</comment>
<name>A0AAP3Q114_9FIRM</name>
<sequence>MAVKEFNCNKLKRTFWPFTLKDKTDEAGNVTEKGKKILVRMPQKHVFEAIKDLEDTDEGNPTIEDTESIYRLLAAVLSNNMGKVPVTAEDVEDYDIEECTAILEAYMEFVDELKANPN</sequence>
<proteinExistence type="predicted"/>
<gene>
    <name evidence="1" type="ORF">PNE45_04550</name>
</gene>